<evidence type="ECO:0000313" key="3">
    <source>
        <dbReference type="Proteomes" id="UP001467690"/>
    </source>
</evidence>
<evidence type="ECO:0000313" key="2">
    <source>
        <dbReference type="EMBL" id="MER2492090.1"/>
    </source>
</evidence>
<sequence>MKIEDYIVEAGSLCALPDTCQRIQELLECEKSSMDDIAEVLSYDPLLTSHVLKLANSALYNFSFQIDTVNKAVSVLGIDAIYNLVLASGTTEALGRLDTSAIDLDRHWRNSINAALIFKRFAKQAKFKNADSLFVVGLLHNVGELIVAQVMPDLAAKCQSYTDNILPHDKQLEILGFTYAELGASLFKYWKLPKFMVNLTLNQHIPGYSTEQQMMHLATRLALLSTHPDMYVQEQLLEEDVIKKLGYSQTEIDAAIDWANIGAFSVFAIVNPVSNSIY</sequence>
<accession>A0ABV1RGU1</accession>
<dbReference type="Gene3D" id="1.10.3210.10">
    <property type="entry name" value="Hypothetical protein af1432"/>
    <property type="match status" value="1"/>
</dbReference>
<dbReference type="PROSITE" id="PS51833">
    <property type="entry name" value="HDOD"/>
    <property type="match status" value="1"/>
</dbReference>
<dbReference type="Pfam" id="PF08668">
    <property type="entry name" value="HDOD"/>
    <property type="match status" value="1"/>
</dbReference>
<dbReference type="PANTHER" id="PTHR33525">
    <property type="match status" value="1"/>
</dbReference>
<dbReference type="SUPFAM" id="SSF109604">
    <property type="entry name" value="HD-domain/PDEase-like"/>
    <property type="match status" value="1"/>
</dbReference>
<evidence type="ECO:0000259" key="1">
    <source>
        <dbReference type="PROSITE" id="PS51833"/>
    </source>
</evidence>
<keyword evidence="3" id="KW-1185">Reference proteome</keyword>
<dbReference type="InterPro" id="IPR052340">
    <property type="entry name" value="RNase_Y/CdgJ"/>
</dbReference>
<gene>
    <name evidence="2" type="ORF">ABS311_09365</name>
</gene>
<dbReference type="InterPro" id="IPR013976">
    <property type="entry name" value="HDOD"/>
</dbReference>
<dbReference type="RefSeq" id="WP_350401585.1">
    <property type="nucleotide sequence ID" value="NZ_JBELOE010000197.1"/>
</dbReference>
<proteinExistence type="predicted"/>
<protein>
    <submittedName>
        <fullName evidence="2">HDOD domain-containing protein</fullName>
    </submittedName>
</protein>
<reference evidence="2 3" key="1">
    <citation type="submission" date="2024-06" db="EMBL/GenBank/DDBJ databases">
        <authorList>
            <person name="Chen R.Y."/>
        </authorList>
    </citation>
    <scope>NUCLEOTIDE SEQUENCE [LARGE SCALE GENOMIC DNA]</scope>
    <source>
        <strain evidence="2 3">D2</strain>
    </source>
</reference>
<dbReference type="EMBL" id="JBELOE010000197">
    <property type="protein sequence ID" value="MER2492090.1"/>
    <property type="molecule type" value="Genomic_DNA"/>
</dbReference>
<dbReference type="Proteomes" id="UP001467690">
    <property type="component" value="Unassembled WGS sequence"/>
</dbReference>
<feature type="domain" description="HDOD" evidence="1">
    <location>
        <begin position="13"/>
        <end position="206"/>
    </location>
</feature>
<organism evidence="2 3">
    <name type="scientific">Catenovulum sediminis</name>
    <dbReference type="NCBI Taxonomy" id="1740262"/>
    <lineage>
        <taxon>Bacteria</taxon>
        <taxon>Pseudomonadati</taxon>
        <taxon>Pseudomonadota</taxon>
        <taxon>Gammaproteobacteria</taxon>
        <taxon>Alteromonadales</taxon>
        <taxon>Alteromonadaceae</taxon>
        <taxon>Catenovulum</taxon>
    </lineage>
</organism>
<comment type="caution">
    <text evidence="2">The sequence shown here is derived from an EMBL/GenBank/DDBJ whole genome shotgun (WGS) entry which is preliminary data.</text>
</comment>
<name>A0ABV1RGU1_9ALTE</name>
<dbReference type="PANTHER" id="PTHR33525:SF3">
    <property type="entry name" value="RIBONUCLEASE Y"/>
    <property type="match status" value="1"/>
</dbReference>